<reference evidence="3" key="2">
    <citation type="journal article" date="2024" name="Plant">
        <title>Genomic evolution and insights into agronomic trait innovations of Sesamum species.</title>
        <authorList>
            <person name="Miao H."/>
            <person name="Wang L."/>
            <person name="Qu L."/>
            <person name="Liu H."/>
            <person name="Sun Y."/>
            <person name="Le M."/>
            <person name="Wang Q."/>
            <person name="Wei S."/>
            <person name="Zheng Y."/>
            <person name="Lin W."/>
            <person name="Duan Y."/>
            <person name="Cao H."/>
            <person name="Xiong S."/>
            <person name="Wang X."/>
            <person name="Wei L."/>
            <person name="Li C."/>
            <person name="Ma Q."/>
            <person name="Ju M."/>
            <person name="Zhao R."/>
            <person name="Li G."/>
            <person name="Mu C."/>
            <person name="Tian Q."/>
            <person name="Mei H."/>
            <person name="Zhang T."/>
            <person name="Gao T."/>
            <person name="Zhang H."/>
        </authorList>
    </citation>
    <scope>NUCLEOTIDE SEQUENCE</scope>
    <source>
        <strain evidence="3">KEN8</strain>
    </source>
</reference>
<dbReference type="InterPro" id="IPR043502">
    <property type="entry name" value="DNA/RNA_pol_sf"/>
</dbReference>
<protein>
    <recommendedName>
        <fullName evidence="2">Retrotransposon gag domain-containing protein</fullName>
    </recommendedName>
</protein>
<feature type="region of interest" description="Disordered" evidence="1">
    <location>
        <begin position="171"/>
        <end position="202"/>
    </location>
</feature>
<dbReference type="AlphaFoldDB" id="A0AAW2RT33"/>
<name>A0AAW2RT33_9LAMI</name>
<feature type="compositionally biased region" description="Basic and acidic residues" evidence="1">
    <location>
        <begin position="171"/>
        <end position="189"/>
    </location>
</feature>
<proteinExistence type="predicted"/>
<dbReference type="PANTHER" id="PTHR33223">
    <property type="entry name" value="CCHC-TYPE DOMAIN-CONTAINING PROTEIN"/>
    <property type="match status" value="1"/>
</dbReference>
<reference evidence="3" key="1">
    <citation type="submission" date="2020-06" db="EMBL/GenBank/DDBJ databases">
        <authorList>
            <person name="Li T."/>
            <person name="Hu X."/>
            <person name="Zhang T."/>
            <person name="Song X."/>
            <person name="Zhang H."/>
            <person name="Dai N."/>
            <person name="Sheng W."/>
            <person name="Hou X."/>
            <person name="Wei L."/>
        </authorList>
    </citation>
    <scope>NUCLEOTIDE SEQUENCE</scope>
    <source>
        <strain evidence="3">KEN8</strain>
        <tissue evidence="3">Leaf</tissue>
    </source>
</reference>
<sequence>MADELFANCRTQAIAEYDDTTDPQEYLSCFENAALLHRYTNEIKCRVFVITFTHVAQQWFNQLPVGAIGSFQEFRSLFLHQFASSQKLQKMELSLFAIRQKNNESLKEYLQRFNIAALKVSFATQGVKASAFSQGLLDRDFFKSLAKKPISKFGALLARAAKYINMDDAQVAKKESRGEKRKETKEVTPSKKPRTNFRDKKTPFQRVNAVYTPLTVPITQTLMAVERNDWGLKVGSRDRAEPSGPPRKGVIRMIVGDPVGIDSHHVRKAEVRKAHEVTIKEVLDVEAIEDTPLIQFGRAERSGPKNSHNDTLVITTMLSNYEGPQEGVSQRFYPLPRIDQLANCTSNCELLSMMDASQGYYQIMLALEDSKKGEMLKCMWALSLVKSKETQDHVADLEETFSVLRKYKLKLNPEKYAFGVWGCHCLGFMVTQRGIEANPLKIKPILDMKAPTNTNEVQ</sequence>
<dbReference type="InterPro" id="IPR005162">
    <property type="entry name" value="Retrotrans_gag_dom"/>
</dbReference>
<evidence type="ECO:0000313" key="3">
    <source>
        <dbReference type="EMBL" id="KAL0383183.1"/>
    </source>
</evidence>
<dbReference type="Pfam" id="PF03732">
    <property type="entry name" value="Retrotrans_gag"/>
    <property type="match status" value="1"/>
</dbReference>
<evidence type="ECO:0000256" key="1">
    <source>
        <dbReference type="SAM" id="MobiDB-lite"/>
    </source>
</evidence>
<accession>A0AAW2RT33</accession>
<dbReference type="PANTHER" id="PTHR33223:SF10">
    <property type="entry name" value="AMINOTRANSFERASE-LIKE PLANT MOBILE DOMAIN-CONTAINING PROTEIN"/>
    <property type="match status" value="1"/>
</dbReference>
<organism evidence="3">
    <name type="scientific">Sesamum calycinum</name>
    <dbReference type="NCBI Taxonomy" id="2727403"/>
    <lineage>
        <taxon>Eukaryota</taxon>
        <taxon>Viridiplantae</taxon>
        <taxon>Streptophyta</taxon>
        <taxon>Embryophyta</taxon>
        <taxon>Tracheophyta</taxon>
        <taxon>Spermatophyta</taxon>
        <taxon>Magnoliopsida</taxon>
        <taxon>eudicotyledons</taxon>
        <taxon>Gunneridae</taxon>
        <taxon>Pentapetalae</taxon>
        <taxon>asterids</taxon>
        <taxon>lamiids</taxon>
        <taxon>Lamiales</taxon>
        <taxon>Pedaliaceae</taxon>
        <taxon>Sesamum</taxon>
    </lineage>
</organism>
<feature type="domain" description="Retrotransposon gag" evidence="2">
    <location>
        <begin position="47"/>
        <end position="137"/>
    </location>
</feature>
<dbReference type="Gene3D" id="3.30.70.270">
    <property type="match status" value="1"/>
</dbReference>
<dbReference type="SUPFAM" id="SSF56672">
    <property type="entry name" value="DNA/RNA polymerases"/>
    <property type="match status" value="1"/>
</dbReference>
<evidence type="ECO:0000259" key="2">
    <source>
        <dbReference type="Pfam" id="PF03732"/>
    </source>
</evidence>
<comment type="caution">
    <text evidence="3">The sequence shown here is derived from an EMBL/GenBank/DDBJ whole genome shotgun (WGS) entry which is preliminary data.</text>
</comment>
<dbReference type="EMBL" id="JACGWM010000003">
    <property type="protein sequence ID" value="KAL0383183.1"/>
    <property type="molecule type" value="Genomic_DNA"/>
</dbReference>
<gene>
    <name evidence="3" type="ORF">Scaly_0605600</name>
</gene>
<dbReference type="InterPro" id="IPR043128">
    <property type="entry name" value="Rev_trsase/Diguanyl_cyclase"/>
</dbReference>